<name>F6EMU7_HOYSD</name>
<dbReference type="eggNOG" id="ENOG50331CU">
    <property type="taxonomic scope" value="Bacteria"/>
</dbReference>
<dbReference type="Proteomes" id="UP000009235">
    <property type="component" value="Chromosome"/>
</dbReference>
<evidence type="ECO:0000313" key="2">
    <source>
        <dbReference type="EMBL" id="AEF42839.1"/>
    </source>
</evidence>
<keyword evidence="1" id="KW-0812">Transmembrane</keyword>
<dbReference type="STRING" id="443218.AS9A_4406"/>
<gene>
    <name evidence="2" type="ordered locus">AS9A_4406</name>
</gene>
<sequence length="144" mass="14957">MTTYRESRPALLSLRTTLHLDAVVTGANGLAYTAGATVLDDLLGPTAPVLAGIGVFLIGYALLVAWAGARDPIRKQMATLIIYLNVTWVAASLVVAASDLLALTTVGRIWVVLQAIVVGGFALVQVLALRASRYPVAPGGDGDT</sequence>
<dbReference type="HOGENOM" id="CLU_134369_3_0_11"/>
<proteinExistence type="predicted"/>
<dbReference type="RefSeq" id="WP_013809187.1">
    <property type="nucleotide sequence ID" value="NC_015564.1"/>
</dbReference>
<keyword evidence="1" id="KW-0472">Membrane</keyword>
<keyword evidence="3" id="KW-1185">Reference proteome</keyword>
<dbReference type="EMBL" id="CP002786">
    <property type="protein sequence ID" value="AEF42839.1"/>
    <property type="molecule type" value="Genomic_DNA"/>
</dbReference>
<evidence type="ECO:0000256" key="1">
    <source>
        <dbReference type="SAM" id="Phobius"/>
    </source>
</evidence>
<feature type="transmembrane region" description="Helical" evidence="1">
    <location>
        <begin position="80"/>
        <end position="103"/>
    </location>
</feature>
<evidence type="ECO:0000313" key="3">
    <source>
        <dbReference type="Proteomes" id="UP000009235"/>
    </source>
</evidence>
<protein>
    <recommendedName>
        <fullName evidence="4">Integral membrane protein</fullName>
    </recommendedName>
</protein>
<dbReference type="AlphaFoldDB" id="F6EMU7"/>
<dbReference type="KEGG" id="asd:AS9A_4406"/>
<feature type="transmembrane region" description="Helical" evidence="1">
    <location>
        <begin position="109"/>
        <end position="129"/>
    </location>
</feature>
<feature type="transmembrane region" description="Helical" evidence="1">
    <location>
        <begin position="49"/>
        <end position="68"/>
    </location>
</feature>
<reference evidence="2 3" key="1">
    <citation type="journal article" date="2011" name="J. Bacteriol.">
        <title>Complete genome sequence of Amycolicicoccus subflavus DQS3-9A1T, an actinomycete isolated from crude oil-polluted soil.</title>
        <authorList>
            <person name="Cai M."/>
            <person name="Chen W.M."/>
            <person name="Nie Y."/>
            <person name="Chi C.Q."/>
            <person name="Wang Y.N."/>
            <person name="Tang Y.Q."/>
            <person name="Li G.Y."/>
            <person name="Wu X.L."/>
        </authorList>
    </citation>
    <scope>NUCLEOTIDE SEQUENCE [LARGE SCALE GENOMIC DNA]</scope>
    <source>
        <strain evidence="3">DSM 45089 / DQS3-9A1</strain>
    </source>
</reference>
<evidence type="ECO:0008006" key="4">
    <source>
        <dbReference type="Google" id="ProtNLM"/>
    </source>
</evidence>
<organism evidence="2 3">
    <name type="scientific">Hoyosella subflava (strain DSM 45089 / JCM 17490 / NBRC 109087 / DQS3-9A1)</name>
    <name type="common">Amycolicicoccus subflavus</name>
    <dbReference type="NCBI Taxonomy" id="443218"/>
    <lineage>
        <taxon>Bacteria</taxon>
        <taxon>Bacillati</taxon>
        <taxon>Actinomycetota</taxon>
        <taxon>Actinomycetes</taxon>
        <taxon>Mycobacteriales</taxon>
        <taxon>Hoyosellaceae</taxon>
        <taxon>Hoyosella</taxon>
    </lineage>
</organism>
<keyword evidence="1" id="KW-1133">Transmembrane helix</keyword>
<accession>F6EMU7</accession>